<evidence type="ECO:0000259" key="2">
    <source>
        <dbReference type="PROSITE" id="PS51140"/>
    </source>
</evidence>
<dbReference type="EMBL" id="WVUK01000064">
    <property type="protein sequence ID" value="KAF7489561.1"/>
    <property type="molecule type" value="Genomic_DNA"/>
</dbReference>
<dbReference type="CDD" id="cd14364">
    <property type="entry name" value="CUE_ASCC2"/>
    <property type="match status" value="1"/>
</dbReference>
<dbReference type="InterPro" id="IPR052586">
    <property type="entry name" value="ASCC2"/>
</dbReference>
<feature type="region of interest" description="Disordered" evidence="1">
    <location>
        <begin position="658"/>
        <end position="695"/>
    </location>
</feature>
<reference evidence="3" key="2">
    <citation type="submission" date="2020-01" db="EMBL/GenBank/DDBJ databases">
        <authorList>
            <person name="Korhonen P.K.K."/>
            <person name="Guangxu M.G."/>
            <person name="Wang T.W."/>
            <person name="Stroehlein A.J.S."/>
            <person name="Young N.D."/>
            <person name="Ang C.-S.A."/>
            <person name="Fernando D.W.F."/>
            <person name="Lu H.L."/>
            <person name="Taylor S.T."/>
            <person name="Ehtesham M.E.M."/>
            <person name="Najaraj S.H.N."/>
            <person name="Harsha G.H.G."/>
            <person name="Madugundu A.M."/>
            <person name="Renuse S.R."/>
            <person name="Holt D.H."/>
            <person name="Pandey A.P."/>
            <person name="Papenfuss A.P."/>
            <person name="Gasser R.B.G."/>
            <person name="Fischer K.F."/>
        </authorList>
    </citation>
    <scope>NUCLEOTIDE SEQUENCE</scope>
    <source>
        <strain evidence="3">SSS_KF_BRIS2020</strain>
    </source>
</reference>
<dbReference type="PANTHER" id="PTHR21494">
    <property type="entry name" value="ACTIVATING SIGNAL COINTEGRATOR 1 COMPLEX SUBUNIT 2 ASC-1 COMPLEX SUBUNIT P100"/>
    <property type="match status" value="1"/>
</dbReference>
<dbReference type="EnsemblMetazoa" id="SSS_4611s_mrna">
    <property type="protein sequence ID" value="KAF7489561.1"/>
    <property type="gene ID" value="SSS_4611"/>
</dbReference>
<accession>A0A834R6H3</accession>
<keyword evidence="5" id="KW-1185">Reference proteome</keyword>
<feature type="compositionally biased region" description="Polar residues" evidence="1">
    <location>
        <begin position="663"/>
        <end position="686"/>
    </location>
</feature>
<evidence type="ECO:0000313" key="5">
    <source>
        <dbReference type="Proteomes" id="UP000070412"/>
    </source>
</evidence>
<name>A0A834R6H3_SARSC</name>
<proteinExistence type="predicted"/>
<organism evidence="3">
    <name type="scientific">Sarcoptes scabiei</name>
    <name type="common">Itch mite</name>
    <name type="synonym">Acarus scabiei</name>
    <dbReference type="NCBI Taxonomy" id="52283"/>
    <lineage>
        <taxon>Eukaryota</taxon>
        <taxon>Metazoa</taxon>
        <taxon>Ecdysozoa</taxon>
        <taxon>Arthropoda</taxon>
        <taxon>Chelicerata</taxon>
        <taxon>Arachnida</taxon>
        <taxon>Acari</taxon>
        <taxon>Acariformes</taxon>
        <taxon>Sarcoptiformes</taxon>
        <taxon>Astigmata</taxon>
        <taxon>Psoroptidia</taxon>
        <taxon>Sarcoptoidea</taxon>
        <taxon>Sarcoptidae</taxon>
        <taxon>Sarcoptinae</taxon>
        <taxon>Sarcoptes</taxon>
    </lineage>
</organism>
<reference evidence="5" key="1">
    <citation type="journal article" date="2020" name="PLoS Negl. Trop. Dis.">
        <title>High-quality nuclear genome for Sarcoptes scabiei-A critical resource for a neglected parasite.</title>
        <authorList>
            <person name="Korhonen P.K."/>
            <person name="Gasser R.B."/>
            <person name="Ma G."/>
            <person name="Wang T."/>
            <person name="Stroehlein A.J."/>
            <person name="Young N.D."/>
            <person name="Ang C.S."/>
            <person name="Fernando D.D."/>
            <person name="Lu H.C."/>
            <person name="Taylor S."/>
            <person name="Reynolds S.L."/>
            <person name="Mofiz E."/>
            <person name="Najaraj S.H."/>
            <person name="Gowda H."/>
            <person name="Madugundu A."/>
            <person name="Renuse S."/>
            <person name="Holt D."/>
            <person name="Pandey A."/>
            <person name="Papenfuss A.T."/>
            <person name="Fischer K."/>
        </authorList>
    </citation>
    <scope>NUCLEOTIDE SEQUENCE [LARGE SCALE GENOMIC DNA]</scope>
</reference>
<dbReference type="PROSITE" id="PS51140">
    <property type="entry name" value="CUE"/>
    <property type="match status" value="1"/>
</dbReference>
<protein>
    <submittedName>
        <fullName evidence="3">Activating signal cointegrator 1 complex subunit 2</fullName>
    </submittedName>
</protein>
<dbReference type="Proteomes" id="UP000070412">
    <property type="component" value="Unassembled WGS sequence"/>
</dbReference>
<sequence length="773" mass="91577">MKKNLNSLSKSAINQTKISDPKSNRSDQIDKYEPIENRMIRFVDLNHHQHEIPLISREFECKLNFPMYYEPNWNEFSSAETVGKWIRSCYQLNLSVSKVIELPFYRFWSTVIFNNDLHQAIESYLIYSSRPYRLHPDVKLNNEQTDMVNELRDTIAKYFLRILIHSENPKIFFTKSHHCDLLIQRNLVTMPTIMDLIQIYGGFDDKKTMRIYRLLIHSLSSFIGERYDQFESSYLILLQEYQNFFENYENFHNQNTDVLFSVIENITDVLVSLCRLMKIETRISAIILNIGLIESMLDFYQKYIPFITKKLQSKNESLGVNRISQEFNNFLLKQLSLQKTATFLFFNRWKAIVFNINRVVEGGDDDENDERKSKFLKSINRQKLFYQDYSKHFDFDKELGFLLPKDSNAVELNPDEISQSSIRLTNYSDYNHPSSAVQDDRSSDLAIPPLNDDIRGKISMIKDLFQDLGDGFILKCLQYFDLNAERVIDAILENNLPEELVSLNRQLKLLDLQKFNNKHLNLKNTIENDPIVIEAIDRIDEDLSNLSEIHIGKKNKFRQMKKGREEIRNKTIALASKMIEKDEMMRENIQMLLEKGKLSRNDLKTNEDFLGYDILYADEFDDTYEQENVFDLDVFDEEQNNNEDDDKDVCDEIRRDHEDENIENNLSTLASDPDSIVSNETKSSKATARPINRVSDQKYQNCSRYFRKQLYHQRDRYHHQNQQQQQQQSKSNAKEIHSNSKQSTSNRSKQHYHSNRKASTNEDHYYQRRFPRK</sequence>
<dbReference type="GO" id="GO:0043130">
    <property type="term" value="F:ubiquitin binding"/>
    <property type="evidence" value="ECO:0007669"/>
    <property type="project" value="InterPro"/>
</dbReference>
<dbReference type="SUPFAM" id="SSF46934">
    <property type="entry name" value="UBA-like"/>
    <property type="match status" value="1"/>
</dbReference>
<dbReference type="InterPro" id="IPR003892">
    <property type="entry name" value="CUE"/>
</dbReference>
<dbReference type="OrthoDB" id="5577209at2759"/>
<dbReference type="InterPro" id="IPR041800">
    <property type="entry name" value="ASCC2_CUE"/>
</dbReference>
<evidence type="ECO:0000256" key="1">
    <source>
        <dbReference type="SAM" id="MobiDB-lite"/>
    </source>
</evidence>
<dbReference type="Gene3D" id="1.10.8.10">
    <property type="entry name" value="DNA helicase RuvA subunit, C-terminal domain"/>
    <property type="match status" value="1"/>
</dbReference>
<reference evidence="4" key="3">
    <citation type="submission" date="2022-06" db="UniProtKB">
        <authorList>
            <consortium name="EnsemblMetazoa"/>
        </authorList>
    </citation>
    <scope>IDENTIFICATION</scope>
</reference>
<feature type="region of interest" description="Disordered" evidence="1">
    <location>
        <begin position="716"/>
        <end position="773"/>
    </location>
</feature>
<dbReference type="AlphaFoldDB" id="A0A834R6H3"/>
<dbReference type="InterPro" id="IPR009060">
    <property type="entry name" value="UBA-like_sf"/>
</dbReference>
<dbReference type="PANTHER" id="PTHR21494:SF0">
    <property type="entry name" value="ACTIVATING SIGNAL COINTEGRATOR 1 COMPLEX SUBUNIT 2"/>
    <property type="match status" value="1"/>
</dbReference>
<evidence type="ECO:0000313" key="3">
    <source>
        <dbReference type="EMBL" id="KAF7489561.1"/>
    </source>
</evidence>
<evidence type="ECO:0000313" key="4">
    <source>
        <dbReference type="EnsemblMetazoa" id="KAF7489561.1"/>
    </source>
</evidence>
<gene>
    <name evidence="3" type="ORF">SSS_4611</name>
</gene>
<feature type="domain" description="CUE" evidence="2">
    <location>
        <begin position="453"/>
        <end position="496"/>
    </location>
</feature>